<dbReference type="EMBL" id="CM008046">
    <property type="protein sequence ID" value="PAN04654.2"/>
    <property type="molecule type" value="Genomic_DNA"/>
</dbReference>
<proteinExistence type="predicted"/>
<evidence type="ECO:0000256" key="1">
    <source>
        <dbReference type="SAM" id="MobiDB-lite"/>
    </source>
</evidence>
<name>A0A2S3GMT9_9POAL</name>
<feature type="region of interest" description="Disordered" evidence="1">
    <location>
        <begin position="1"/>
        <end position="59"/>
    </location>
</feature>
<sequence>MHLWNRTSGVHPGRKHGRGTELACSSSDSAPAVPLLQSPRARVTKHQSPRTARMPPALPRRGVLRGACCCRAADLSTSTPVRTDRPAATLQRTPRRPVERASISTHAQRLEQPSVEPRAPPASIASLRWRQLTTDPSTWEAGTRRQLGKRAVLETWATRRAAVLGTALAGSDPRGRRYFVYRPGVDGK</sequence>
<feature type="region of interest" description="Disordered" evidence="1">
    <location>
        <begin position="77"/>
        <end position="120"/>
    </location>
</feature>
<reference evidence="2" key="1">
    <citation type="submission" date="2018-04" db="EMBL/GenBank/DDBJ databases">
        <title>WGS assembly of Panicum hallii.</title>
        <authorList>
            <person name="Lovell J."/>
            <person name="Jenkins J."/>
            <person name="Lowry D."/>
            <person name="Mamidi S."/>
            <person name="Sreedasyam A."/>
            <person name="Weng X."/>
            <person name="Barry K."/>
            <person name="Bonette J."/>
            <person name="Campitelli B."/>
            <person name="Daum C."/>
            <person name="Gordon S."/>
            <person name="Gould B."/>
            <person name="Lipzen A."/>
            <person name="Macqueen A."/>
            <person name="Palacio-Mejia J."/>
            <person name="Plott C."/>
            <person name="Shakirov E."/>
            <person name="Shu S."/>
            <person name="Yoshinaga Y."/>
            <person name="Zane M."/>
            <person name="Rokhsar D."/>
            <person name="Grimwood J."/>
            <person name="Schmutz J."/>
            <person name="Juenger T."/>
        </authorList>
    </citation>
    <scope>NUCLEOTIDE SEQUENCE [LARGE SCALE GENOMIC DNA]</scope>
    <source>
        <strain evidence="2">FIL2</strain>
    </source>
</reference>
<organism evidence="2">
    <name type="scientific">Panicum hallii</name>
    <dbReference type="NCBI Taxonomy" id="206008"/>
    <lineage>
        <taxon>Eukaryota</taxon>
        <taxon>Viridiplantae</taxon>
        <taxon>Streptophyta</taxon>
        <taxon>Embryophyta</taxon>
        <taxon>Tracheophyta</taxon>
        <taxon>Spermatophyta</taxon>
        <taxon>Magnoliopsida</taxon>
        <taxon>Liliopsida</taxon>
        <taxon>Poales</taxon>
        <taxon>Poaceae</taxon>
        <taxon>PACMAD clade</taxon>
        <taxon>Panicoideae</taxon>
        <taxon>Panicodae</taxon>
        <taxon>Paniceae</taxon>
        <taxon>Panicinae</taxon>
        <taxon>Panicum</taxon>
        <taxon>Panicum sect. Panicum</taxon>
    </lineage>
</organism>
<dbReference type="Proteomes" id="UP000243499">
    <property type="component" value="Chromosome 1"/>
</dbReference>
<dbReference type="AlphaFoldDB" id="A0A2S3GMT9"/>
<protein>
    <submittedName>
        <fullName evidence="2">Uncharacterized protein</fullName>
    </submittedName>
</protein>
<gene>
    <name evidence="2" type="ORF">PAHAL_1G082100</name>
</gene>
<accession>A0A2S3GMT9</accession>
<dbReference type="Gramene" id="PAN04654">
    <property type="protein sequence ID" value="PAN04654"/>
    <property type="gene ID" value="PAHAL_1G082100"/>
</dbReference>
<evidence type="ECO:0000313" key="2">
    <source>
        <dbReference type="EMBL" id="PAN04654.2"/>
    </source>
</evidence>